<dbReference type="AlphaFoldDB" id="A0AAD8Q6D7"/>
<dbReference type="EMBL" id="JAUUTY010000643">
    <property type="protein sequence ID" value="KAK1596775.1"/>
    <property type="molecule type" value="Genomic_DNA"/>
</dbReference>
<dbReference type="PANTHER" id="PTHR46859">
    <property type="entry name" value="TRANSMEMBRANE FRAGILE-X-F-ASSOCIATED PROTEIN"/>
    <property type="match status" value="1"/>
</dbReference>
<keyword evidence="2" id="KW-0812">Transmembrane</keyword>
<sequence>MASSTITTTTHFWIAISMVFLLAATSLMLLKLCGDAVTLGWWDLFINFGISQCFAFLVCARWSNPMDIGGPVLIIPILIFQVLLCMRLEGTPSNARFIPVRAILFRLIAWSIDEHSKEEEAHLCYTNNIGYVRASCWKRLVLRPCVLRWQCQGISPHPDNNLEPYGRSSTSGGRSRSCKAMEVH</sequence>
<feature type="transmembrane region" description="Helical" evidence="2">
    <location>
        <begin position="44"/>
        <end position="63"/>
    </location>
</feature>
<reference evidence="3" key="1">
    <citation type="submission" date="2023-07" db="EMBL/GenBank/DDBJ databases">
        <title>A chromosome-level genome assembly of Lolium multiflorum.</title>
        <authorList>
            <person name="Chen Y."/>
            <person name="Copetti D."/>
            <person name="Kolliker R."/>
            <person name="Studer B."/>
        </authorList>
    </citation>
    <scope>NUCLEOTIDE SEQUENCE</scope>
    <source>
        <strain evidence="3">02402/16</strain>
        <tissue evidence="3">Leaf</tissue>
    </source>
</reference>
<dbReference type="PANTHER" id="PTHR46859:SF1">
    <property type="entry name" value="TRANSMEMBRANE FRAGILE-X-F-ASSOCIATED PROTEIN"/>
    <property type="match status" value="1"/>
</dbReference>
<keyword evidence="2" id="KW-0472">Membrane</keyword>
<keyword evidence="2" id="KW-1133">Transmembrane helix</keyword>
<feature type="transmembrane region" description="Helical" evidence="2">
    <location>
        <begin position="69"/>
        <end position="88"/>
    </location>
</feature>
<feature type="region of interest" description="Disordered" evidence="1">
    <location>
        <begin position="162"/>
        <end position="184"/>
    </location>
</feature>
<name>A0AAD8Q6D7_LOLMU</name>
<keyword evidence="4" id="KW-1185">Reference proteome</keyword>
<organism evidence="3 4">
    <name type="scientific">Lolium multiflorum</name>
    <name type="common">Italian ryegrass</name>
    <name type="synonym">Lolium perenne subsp. multiflorum</name>
    <dbReference type="NCBI Taxonomy" id="4521"/>
    <lineage>
        <taxon>Eukaryota</taxon>
        <taxon>Viridiplantae</taxon>
        <taxon>Streptophyta</taxon>
        <taxon>Embryophyta</taxon>
        <taxon>Tracheophyta</taxon>
        <taxon>Spermatophyta</taxon>
        <taxon>Magnoliopsida</taxon>
        <taxon>Liliopsida</taxon>
        <taxon>Poales</taxon>
        <taxon>Poaceae</taxon>
        <taxon>BOP clade</taxon>
        <taxon>Pooideae</taxon>
        <taxon>Poodae</taxon>
        <taxon>Poeae</taxon>
        <taxon>Poeae Chloroplast Group 2 (Poeae type)</taxon>
        <taxon>Loliodinae</taxon>
        <taxon>Loliinae</taxon>
        <taxon>Lolium</taxon>
    </lineage>
</organism>
<proteinExistence type="predicted"/>
<protein>
    <submittedName>
        <fullName evidence="3">Uncharacterized protein</fullName>
    </submittedName>
</protein>
<dbReference type="Pfam" id="PF10269">
    <property type="entry name" value="Tmemb_185A"/>
    <property type="match status" value="1"/>
</dbReference>
<evidence type="ECO:0000256" key="2">
    <source>
        <dbReference type="SAM" id="Phobius"/>
    </source>
</evidence>
<feature type="transmembrane region" description="Helical" evidence="2">
    <location>
        <begin position="12"/>
        <end position="32"/>
    </location>
</feature>
<dbReference type="Proteomes" id="UP001231189">
    <property type="component" value="Unassembled WGS sequence"/>
</dbReference>
<evidence type="ECO:0000313" key="3">
    <source>
        <dbReference type="EMBL" id="KAK1596775.1"/>
    </source>
</evidence>
<evidence type="ECO:0000313" key="4">
    <source>
        <dbReference type="Proteomes" id="UP001231189"/>
    </source>
</evidence>
<accession>A0AAD8Q6D7</accession>
<feature type="compositionally biased region" description="Low complexity" evidence="1">
    <location>
        <begin position="166"/>
        <end position="175"/>
    </location>
</feature>
<dbReference type="InterPro" id="IPR019396">
    <property type="entry name" value="TM_Fragile-X-F-assoc"/>
</dbReference>
<evidence type="ECO:0000256" key="1">
    <source>
        <dbReference type="SAM" id="MobiDB-lite"/>
    </source>
</evidence>
<gene>
    <name evidence="3" type="ORF">QYE76_027240</name>
</gene>
<comment type="caution">
    <text evidence="3">The sequence shown here is derived from an EMBL/GenBank/DDBJ whole genome shotgun (WGS) entry which is preliminary data.</text>
</comment>